<protein>
    <submittedName>
        <fullName evidence="2">Uncharacterized protein</fullName>
    </submittedName>
</protein>
<keyword evidence="3" id="KW-1185">Reference proteome</keyword>
<dbReference type="AlphaFoldDB" id="A0A2T4C2A8"/>
<proteinExistence type="predicted"/>
<organism evidence="2 3">
    <name type="scientific">Trichoderma longibrachiatum ATCC 18648</name>
    <dbReference type="NCBI Taxonomy" id="983965"/>
    <lineage>
        <taxon>Eukaryota</taxon>
        <taxon>Fungi</taxon>
        <taxon>Dikarya</taxon>
        <taxon>Ascomycota</taxon>
        <taxon>Pezizomycotina</taxon>
        <taxon>Sordariomycetes</taxon>
        <taxon>Hypocreomycetidae</taxon>
        <taxon>Hypocreales</taxon>
        <taxon>Hypocreaceae</taxon>
        <taxon>Trichoderma</taxon>
    </lineage>
</organism>
<reference evidence="2 3" key="1">
    <citation type="submission" date="2016-07" db="EMBL/GenBank/DDBJ databases">
        <title>Multiple horizontal gene transfer events from other fungi enriched the ability of initially mycotrophic Trichoderma (Ascomycota) to feed on dead plant biomass.</title>
        <authorList>
            <consortium name="DOE Joint Genome Institute"/>
            <person name="Aerts A."/>
            <person name="Atanasova L."/>
            <person name="Chenthamara K."/>
            <person name="Zhang J."/>
            <person name="Grujic M."/>
            <person name="Henrissat B."/>
            <person name="Kuo A."/>
            <person name="Salamov A."/>
            <person name="Lipzen A."/>
            <person name="Labutti K."/>
            <person name="Barry K."/>
            <person name="Miao Y."/>
            <person name="Rahimi M.J."/>
            <person name="Shen Q."/>
            <person name="Grigoriev I.V."/>
            <person name="Kubicek C.P."/>
            <person name="Druzhinina I.S."/>
        </authorList>
    </citation>
    <scope>NUCLEOTIDE SEQUENCE [LARGE SCALE GENOMIC DNA]</scope>
    <source>
        <strain evidence="2 3">ATCC 18648</strain>
    </source>
</reference>
<feature type="transmembrane region" description="Helical" evidence="1">
    <location>
        <begin position="20"/>
        <end position="40"/>
    </location>
</feature>
<dbReference type="Proteomes" id="UP000240760">
    <property type="component" value="Unassembled WGS sequence"/>
</dbReference>
<sequence>MVGPINSSARFFSRPLRLGFLLFSLFSSVLAFTTCFLYVLHRSVHRPCKAYECDGWSIVWHLNSTLGLPTITAAFGQASHLAVSMLLFLPSSHVPWRSRFSLDRHGHANYGSFFVLSLFVFYKRSERGSFQEMGQKDMAIFD</sequence>
<keyword evidence="1" id="KW-1133">Transmembrane helix</keyword>
<keyword evidence="1" id="KW-0812">Transmembrane</keyword>
<evidence type="ECO:0000313" key="3">
    <source>
        <dbReference type="Proteomes" id="UP000240760"/>
    </source>
</evidence>
<accession>A0A2T4C2A8</accession>
<gene>
    <name evidence="2" type="ORF">M440DRAFT_1259359</name>
</gene>
<keyword evidence="1" id="KW-0472">Membrane</keyword>
<dbReference type="EMBL" id="KZ679133">
    <property type="protein sequence ID" value="PTB75700.1"/>
    <property type="molecule type" value="Genomic_DNA"/>
</dbReference>
<evidence type="ECO:0000313" key="2">
    <source>
        <dbReference type="EMBL" id="PTB75700.1"/>
    </source>
</evidence>
<name>A0A2T4C2A8_TRILO</name>
<evidence type="ECO:0000256" key="1">
    <source>
        <dbReference type="SAM" id="Phobius"/>
    </source>
</evidence>